<feature type="region of interest" description="Disordered" evidence="4">
    <location>
        <begin position="398"/>
        <end position="479"/>
    </location>
</feature>
<dbReference type="Pfam" id="PF25870">
    <property type="entry name" value="WHD_UFL1_5th"/>
    <property type="match status" value="1"/>
</dbReference>
<dbReference type="Pfam" id="PF09743">
    <property type="entry name" value="E3_UFM1_ligase"/>
    <property type="match status" value="1"/>
</dbReference>
<dbReference type="Proteomes" id="UP001249851">
    <property type="component" value="Unassembled WGS sequence"/>
</dbReference>
<evidence type="ECO:0000256" key="2">
    <source>
        <dbReference type="ARBA" id="ARBA00022679"/>
    </source>
</evidence>
<evidence type="ECO:0000259" key="7">
    <source>
        <dbReference type="Pfam" id="PF25041"/>
    </source>
</evidence>
<reference evidence="8" key="2">
    <citation type="journal article" date="2023" name="Science">
        <title>Genomic signatures of disease resistance in endangered staghorn corals.</title>
        <authorList>
            <person name="Vollmer S.V."/>
            <person name="Selwyn J.D."/>
            <person name="Despard B.A."/>
            <person name="Roesel C.L."/>
        </authorList>
    </citation>
    <scope>NUCLEOTIDE SEQUENCE</scope>
    <source>
        <strain evidence="8">K2</strain>
    </source>
</reference>
<dbReference type="GO" id="GO:0034976">
    <property type="term" value="P:response to endoplasmic reticulum stress"/>
    <property type="evidence" value="ECO:0007669"/>
    <property type="project" value="TreeGrafter"/>
</dbReference>
<evidence type="ECO:0000313" key="9">
    <source>
        <dbReference type="Proteomes" id="UP001249851"/>
    </source>
</evidence>
<feature type="domain" description="E3 UFM1-protein ligase-like C-terminal" evidence="7">
    <location>
        <begin position="661"/>
        <end position="770"/>
    </location>
</feature>
<evidence type="ECO:0000313" key="8">
    <source>
        <dbReference type="EMBL" id="KAK2570715.1"/>
    </source>
</evidence>
<dbReference type="PANTHER" id="PTHR31057:SF0">
    <property type="entry name" value="E3 UFM1-PROTEIN LIGASE 1"/>
    <property type="match status" value="1"/>
</dbReference>
<dbReference type="GO" id="GO:0032434">
    <property type="term" value="P:regulation of proteasomal ubiquitin-dependent protein catabolic process"/>
    <property type="evidence" value="ECO:0007669"/>
    <property type="project" value="TreeGrafter"/>
</dbReference>
<comment type="caution">
    <text evidence="8">The sequence shown here is derived from an EMBL/GenBank/DDBJ whole genome shotgun (WGS) entry which is preliminary data.</text>
</comment>
<evidence type="ECO:0000259" key="5">
    <source>
        <dbReference type="Pfam" id="PF09743"/>
    </source>
</evidence>
<organism evidence="8 9">
    <name type="scientific">Acropora cervicornis</name>
    <name type="common">Staghorn coral</name>
    <dbReference type="NCBI Taxonomy" id="6130"/>
    <lineage>
        <taxon>Eukaryota</taxon>
        <taxon>Metazoa</taxon>
        <taxon>Cnidaria</taxon>
        <taxon>Anthozoa</taxon>
        <taxon>Hexacorallia</taxon>
        <taxon>Scleractinia</taxon>
        <taxon>Astrocoeniina</taxon>
        <taxon>Acroporidae</taxon>
        <taxon>Acropora</taxon>
    </lineage>
</organism>
<comment type="similarity">
    <text evidence="1">Belongs to the UFL1 family.</text>
</comment>
<feature type="domain" description="E3 UFM1-protein ligase 1-like N-terminal" evidence="5">
    <location>
        <begin position="6"/>
        <end position="278"/>
    </location>
</feature>
<feature type="domain" description="E3 UFM1-protein ligase 1-like" evidence="6">
    <location>
        <begin position="535"/>
        <end position="656"/>
    </location>
</feature>
<evidence type="ECO:0000256" key="4">
    <source>
        <dbReference type="SAM" id="MobiDB-lite"/>
    </source>
</evidence>
<dbReference type="AlphaFoldDB" id="A0AAD9R0V4"/>
<accession>A0AAD9R0V4</accession>
<gene>
    <name evidence="8" type="ORF">P5673_004405</name>
</gene>
<dbReference type="EMBL" id="JARQWQ010000007">
    <property type="protein sequence ID" value="KAK2570715.1"/>
    <property type="molecule type" value="Genomic_DNA"/>
</dbReference>
<dbReference type="InterPro" id="IPR056579">
    <property type="entry name" value="Ufl1_N"/>
</dbReference>
<feature type="compositionally biased region" description="Basic and acidic residues" evidence="4">
    <location>
        <begin position="441"/>
        <end position="470"/>
    </location>
</feature>
<dbReference type="GO" id="GO:1990592">
    <property type="term" value="P:protein K69-linked ufmylation"/>
    <property type="evidence" value="ECO:0007669"/>
    <property type="project" value="TreeGrafter"/>
</dbReference>
<keyword evidence="8" id="KW-0436">Ligase</keyword>
<dbReference type="GO" id="GO:0016874">
    <property type="term" value="F:ligase activity"/>
    <property type="evidence" value="ECO:0007669"/>
    <property type="project" value="UniProtKB-KW"/>
</dbReference>
<dbReference type="Pfam" id="PF25041">
    <property type="entry name" value="UFL1_C"/>
    <property type="match status" value="1"/>
</dbReference>
<dbReference type="InterPro" id="IPR018611">
    <property type="entry name" value="Ufl1"/>
</dbReference>
<dbReference type="PANTHER" id="PTHR31057">
    <property type="entry name" value="E3 UFM1-PROTEIN LIGASE 1"/>
    <property type="match status" value="1"/>
</dbReference>
<keyword evidence="3" id="KW-0833">Ubl conjugation pathway</keyword>
<evidence type="ECO:0000256" key="3">
    <source>
        <dbReference type="ARBA" id="ARBA00022786"/>
    </source>
</evidence>
<keyword evidence="9" id="KW-1185">Reference proteome</keyword>
<dbReference type="Pfam" id="PF23659">
    <property type="entry name" value="UFL1"/>
    <property type="match status" value="1"/>
</dbReference>
<proteinExistence type="inferred from homology"/>
<dbReference type="GO" id="GO:0061666">
    <property type="term" value="F:UFM1 ligase activity"/>
    <property type="evidence" value="ECO:0007669"/>
    <property type="project" value="InterPro"/>
</dbReference>
<evidence type="ECO:0000259" key="6">
    <source>
        <dbReference type="Pfam" id="PF23659"/>
    </source>
</evidence>
<dbReference type="InterPro" id="IPR056580">
    <property type="entry name" value="Ufl1_dom"/>
</dbReference>
<name>A0AAD9R0V4_ACRCE</name>
<sequence>MADWEEIKRLAADFQRAQLSSTAHKLSERNCVEIVQKLIHLGLIEVIYTTDGKEYLTPQQLEREIKDELFVHGGRINVVDLQQLIGVDFSHVEKKVIEMVKHSSSLKLIQGDLIDKNYLDQVAEDINDFLQESGQISIAELSKKFTFPTEFLLEIVESHLGTVIHGQLDMLDRGVLFTESFVAQQTACIRGVFSAITKPTTLSSLIAEYGFHEKLLYVGINKLCREGRISGSIQGNLFVPGIYSKSQMAWVDEFFKQNEYIEYDALPRLGITEGSQYLKKRFQKYQVKFLPTCCVGESLVNQVEIAVTEAISSGEWVDILPLLPSPCTSGDAARLLQDIFKSSVHSLAHVFCESIAVSDRFLQNCKDPFQQLMQDKAKTDSLTTPALFSELKMKDLASMGMAGGGGSDKRESKKEERRKKAAGGGSKGGGGGGSGGGGGRGGRESKTQKVRDKKKDRSTKDEGLDDESKSKQNQSELPFMSVEEISEELQKRCPSCSDDFIEEIANYLYRPLTQSYQEVARSVFLSTGDKQRKSHSEVQSKVNVLWANAKLFDKGIKLFTDDVQVQLSRHLLKTVCADIVNLAVSLLAAEHMITIKDDSAITPEERLKIISKLPEKIRPGVVKLNMTLNGKETDEFFTQFELICGPDYCEFMLKKLDKKRERQLSLERRCALQEQLRQEIDPAMALHLVSAVLFQHHTGCMLHAPGRCVPQIISFLEDKMSPEHYARLNQYVTLVIKQLSGSEDHESTEGQEGKSVTDQLEEGLDNIKKLAFELKKAKDTDS</sequence>
<feature type="compositionally biased region" description="Gly residues" evidence="4">
    <location>
        <begin position="422"/>
        <end position="440"/>
    </location>
</feature>
<evidence type="ECO:0000256" key="1">
    <source>
        <dbReference type="ARBA" id="ARBA00010789"/>
    </source>
</evidence>
<dbReference type="InterPro" id="IPR056761">
    <property type="entry name" value="Ufl1-like_C"/>
</dbReference>
<reference evidence="8" key="1">
    <citation type="journal article" date="2023" name="G3 (Bethesda)">
        <title>Whole genome assembly and annotation of the endangered Caribbean coral Acropora cervicornis.</title>
        <authorList>
            <person name="Selwyn J.D."/>
            <person name="Vollmer S.V."/>
        </authorList>
    </citation>
    <scope>NUCLEOTIDE SEQUENCE</scope>
    <source>
        <strain evidence="8">K2</strain>
    </source>
</reference>
<keyword evidence="2" id="KW-0808">Transferase</keyword>
<dbReference type="GO" id="GO:0005789">
    <property type="term" value="C:endoplasmic reticulum membrane"/>
    <property type="evidence" value="ECO:0007669"/>
    <property type="project" value="TreeGrafter"/>
</dbReference>
<protein>
    <submittedName>
        <fullName evidence="8">E3 UFM1-protein ligase 1-like protein</fullName>
    </submittedName>
</protein>